<evidence type="ECO:0000256" key="2">
    <source>
        <dbReference type="ARBA" id="ARBA00011006"/>
    </source>
</evidence>
<name>A0A1G6Q2B9_9PSEU</name>
<protein>
    <submittedName>
        <fullName evidence="8">Uncharacterized membrane protein YeaQ/YmgE, transglycosylase-associated protein family</fullName>
    </submittedName>
</protein>
<evidence type="ECO:0000256" key="3">
    <source>
        <dbReference type="ARBA" id="ARBA00022475"/>
    </source>
</evidence>
<comment type="similarity">
    <text evidence="2">Belongs to the UPF0410 family.</text>
</comment>
<dbReference type="InterPro" id="IPR007341">
    <property type="entry name" value="Transgly_assoc"/>
</dbReference>
<keyword evidence="4 7" id="KW-0812">Transmembrane</keyword>
<keyword evidence="6 7" id="KW-0472">Membrane</keyword>
<accession>A0A1G6Q2B9</accession>
<dbReference type="PANTHER" id="PTHR33884:SF3">
    <property type="entry name" value="UPF0410 PROTEIN YMGE"/>
    <property type="match status" value="1"/>
</dbReference>
<comment type="subcellular location">
    <subcellularLocation>
        <location evidence="1">Cell membrane</location>
        <topology evidence="1">Multi-pass membrane protein</topology>
    </subcellularLocation>
</comment>
<evidence type="ECO:0000256" key="6">
    <source>
        <dbReference type="ARBA" id="ARBA00023136"/>
    </source>
</evidence>
<evidence type="ECO:0000313" key="8">
    <source>
        <dbReference type="EMBL" id="SDC86612.1"/>
    </source>
</evidence>
<feature type="transmembrane region" description="Helical" evidence="7">
    <location>
        <begin position="31"/>
        <end position="54"/>
    </location>
</feature>
<proteinExistence type="inferred from homology"/>
<dbReference type="STRING" id="1271860.SAMN05216174_10558"/>
<evidence type="ECO:0000313" key="9">
    <source>
        <dbReference type="Proteomes" id="UP000199501"/>
    </source>
</evidence>
<sequence>MGIGGIFSAIIVGAILGVVGRAIAPGQQKIPWWLTILTGIIAAFIGTLLAKPFGWDKTPGIDFLEIVLQVIVAVIAVTLVAGLYAKTKGGQTTRH</sequence>
<dbReference type="EMBL" id="FMZZ01000005">
    <property type="protein sequence ID" value="SDC86612.1"/>
    <property type="molecule type" value="Genomic_DNA"/>
</dbReference>
<keyword evidence="5 7" id="KW-1133">Transmembrane helix</keyword>
<dbReference type="PANTHER" id="PTHR33884">
    <property type="entry name" value="UPF0410 PROTEIN YMGE"/>
    <property type="match status" value="1"/>
</dbReference>
<gene>
    <name evidence="8" type="ORF">SAMN05216174_10558</name>
</gene>
<evidence type="ECO:0000256" key="4">
    <source>
        <dbReference type="ARBA" id="ARBA00022692"/>
    </source>
</evidence>
<dbReference type="RefSeq" id="WP_091450129.1">
    <property type="nucleotide sequence ID" value="NZ_FMZZ01000005.1"/>
</dbReference>
<dbReference type="AlphaFoldDB" id="A0A1G6Q2B9"/>
<feature type="transmembrane region" description="Helical" evidence="7">
    <location>
        <begin position="66"/>
        <end position="85"/>
    </location>
</feature>
<organism evidence="8 9">
    <name type="scientific">Actinokineospora iranica</name>
    <dbReference type="NCBI Taxonomy" id="1271860"/>
    <lineage>
        <taxon>Bacteria</taxon>
        <taxon>Bacillati</taxon>
        <taxon>Actinomycetota</taxon>
        <taxon>Actinomycetes</taxon>
        <taxon>Pseudonocardiales</taxon>
        <taxon>Pseudonocardiaceae</taxon>
        <taxon>Actinokineospora</taxon>
    </lineage>
</organism>
<feature type="transmembrane region" description="Helical" evidence="7">
    <location>
        <begin position="6"/>
        <end position="24"/>
    </location>
</feature>
<keyword evidence="3" id="KW-1003">Cell membrane</keyword>
<dbReference type="Proteomes" id="UP000199501">
    <property type="component" value="Unassembled WGS sequence"/>
</dbReference>
<evidence type="ECO:0000256" key="5">
    <source>
        <dbReference type="ARBA" id="ARBA00022989"/>
    </source>
</evidence>
<evidence type="ECO:0000256" key="7">
    <source>
        <dbReference type="SAM" id="Phobius"/>
    </source>
</evidence>
<reference evidence="9" key="1">
    <citation type="submission" date="2016-10" db="EMBL/GenBank/DDBJ databases">
        <authorList>
            <person name="Varghese N."/>
            <person name="Submissions S."/>
        </authorList>
    </citation>
    <scope>NUCLEOTIDE SEQUENCE [LARGE SCALE GENOMIC DNA]</scope>
    <source>
        <strain evidence="9">IBRC-M 10403</strain>
    </source>
</reference>
<evidence type="ECO:0000256" key="1">
    <source>
        <dbReference type="ARBA" id="ARBA00004651"/>
    </source>
</evidence>
<dbReference type="OrthoDB" id="3483802at2"/>
<dbReference type="GO" id="GO:0005886">
    <property type="term" value="C:plasma membrane"/>
    <property type="evidence" value="ECO:0007669"/>
    <property type="project" value="UniProtKB-SubCell"/>
</dbReference>
<keyword evidence="9" id="KW-1185">Reference proteome</keyword>